<evidence type="ECO:0000313" key="1">
    <source>
        <dbReference type="EMBL" id="AES11201.1"/>
    </source>
</evidence>
<protein>
    <submittedName>
        <fullName evidence="1">Uncharacterized protein</fullName>
    </submittedName>
</protein>
<accession>G9L222</accession>
<dbReference type="EMBL" id="JP022603">
    <property type="protein sequence ID" value="AES11201.1"/>
    <property type="molecule type" value="mRNA"/>
</dbReference>
<feature type="non-terminal residue" evidence="1">
    <location>
        <position position="1"/>
    </location>
</feature>
<dbReference type="AlphaFoldDB" id="G9L222"/>
<organism evidence="1">
    <name type="scientific">Mustela putorius furo</name>
    <name type="common">European domestic ferret</name>
    <name type="synonym">Mustela furo</name>
    <dbReference type="NCBI Taxonomy" id="9669"/>
    <lineage>
        <taxon>Eukaryota</taxon>
        <taxon>Metazoa</taxon>
        <taxon>Chordata</taxon>
        <taxon>Craniata</taxon>
        <taxon>Vertebrata</taxon>
        <taxon>Euteleostomi</taxon>
        <taxon>Mammalia</taxon>
        <taxon>Eutheria</taxon>
        <taxon>Laurasiatheria</taxon>
        <taxon>Carnivora</taxon>
        <taxon>Caniformia</taxon>
        <taxon>Musteloidea</taxon>
        <taxon>Mustelidae</taxon>
        <taxon>Mustelinae</taxon>
        <taxon>Mustela</taxon>
    </lineage>
</organism>
<sequence>AVVNVNWYSHYGKHKFLKTRKIELSYDPAILLLGIYLKEMKSLPQKRYLHPMFIALLLKIDKTWKQLSLHLTAE</sequence>
<proteinExistence type="evidence at transcript level"/>
<reference evidence="1" key="1">
    <citation type="journal article" date="2013" name="J. Virol.">
        <title>Sequencing, annotation, and characterization of the influenza ferret infectome.</title>
        <authorList>
            <person name="Leon A.J."/>
            <person name="Banner D."/>
            <person name="Xu L."/>
            <person name="Ran L."/>
            <person name="Peng Z."/>
            <person name="Yi K."/>
            <person name="Chen C."/>
            <person name="Xu F."/>
            <person name="Huang J."/>
            <person name="Zhao Z."/>
            <person name="Lin Z."/>
            <person name="Huang S.H."/>
            <person name="Fang Y."/>
            <person name="Kelvin A.A."/>
            <person name="Ross T.M."/>
            <person name="Farooqui A."/>
            <person name="Kelvin D.J."/>
        </authorList>
    </citation>
    <scope>NUCLEOTIDE SEQUENCE</scope>
    <source>
        <tissue evidence="1">Lungs</tissue>
    </source>
</reference>
<feature type="non-terminal residue" evidence="1">
    <location>
        <position position="74"/>
    </location>
</feature>
<name>G9L222_MUSPF</name>